<dbReference type="InterPro" id="IPR003774">
    <property type="entry name" value="AlgH-like"/>
</dbReference>
<evidence type="ECO:0000256" key="1">
    <source>
        <dbReference type="ARBA" id="ARBA00009600"/>
    </source>
</evidence>
<dbReference type="Pfam" id="PF02622">
    <property type="entry name" value="DUF179"/>
    <property type="match status" value="1"/>
</dbReference>
<dbReference type="EMBL" id="RCDA01000001">
    <property type="protein sequence ID" value="RLK51398.1"/>
    <property type="molecule type" value="Genomic_DNA"/>
</dbReference>
<dbReference type="Proteomes" id="UP000275461">
    <property type="component" value="Unassembled WGS sequence"/>
</dbReference>
<organism evidence="3 4">
    <name type="scientific">Alkalispirillum mobile</name>
    <dbReference type="NCBI Taxonomy" id="85925"/>
    <lineage>
        <taxon>Bacteria</taxon>
        <taxon>Pseudomonadati</taxon>
        <taxon>Pseudomonadota</taxon>
        <taxon>Gammaproteobacteria</taxon>
        <taxon>Chromatiales</taxon>
        <taxon>Ectothiorhodospiraceae</taxon>
        <taxon>Alkalispirillum</taxon>
    </lineage>
</organism>
<dbReference type="OrthoDB" id="9807486at2"/>
<dbReference type="AlphaFoldDB" id="A0A498CGD8"/>
<keyword evidence="4" id="KW-1185">Reference proteome</keyword>
<dbReference type="SUPFAM" id="SSF143456">
    <property type="entry name" value="VC0467-like"/>
    <property type="match status" value="1"/>
</dbReference>
<name>A0A498CGD8_9GAMM</name>
<dbReference type="NCBIfam" id="NF001266">
    <property type="entry name" value="PRK00228.1-1"/>
    <property type="match status" value="1"/>
</dbReference>
<accession>A0A498CGD8</accession>
<comment type="caution">
    <text evidence="3">The sequence shown here is derived from an EMBL/GenBank/DDBJ whole genome shotgun (WGS) entry which is preliminary data.</text>
</comment>
<sequence>MSETNDNEVWLTNQFAIAMPSLADPNFTHAVIYICEHGPEGAMGLVINHPSDLKLRDLFEHMDIEPGPEAPLDTPVFMGGPVQRERGFVLHPAGGDWEGSAQVSPEISITTSRDIITALAHNRGPSRFLMALGYAGWGAGQLEEEMAGNAWLTVPADTGILFDAPVQERWQAAAAQLGVDINCLSGQSGHA</sequence>
<comment type="similarity">
    <text evidence="1 2">Belongs to the UPF0301 (AlgH) family.</text>
</comment>
<gene>
    <name evidence="3" type="ORF">DFR31_1334</name>
</gene>
<dbReference type="RefSeq" id="WP_121441814.1">
    <property type="nucleotide sequence ID" value="NZ_RCDA01000001.1"/>
</dbReference>
<evidence type="ECO:0000313" key="3">
    <source>
        <dbReference type="EMBL" id="RLK51398.1"/>
    </source>
</evidence>
<proteinExistence type="inferred from homology"/>
<evidence type="ECO:0000256" key="2">
    <source>
        <dbReference type="HAMAP-Rule" id="MF_00758"/>
    </source>
</evidence>
<dbReference type="PANTHER" id="PTHR30327">
    <property type="entry name" value="UNCHARACTERIZED PROTEIN YQGE"/>
    <property type="match status" value="1"/>
</dbReference>
<dbReference type="HAMAP" id="MF_00758">
    <property type="entry name" value="UPF0301"/>
    <property type="match status" value="1"/>
</dbReference>
<dbReference type="Gene3D" id="3.40.1740.10">
    <property type="entry name" value="VC0467-like"/>
    <property type="match status" value="1"/>
</dbReference>
<dbReference type="PANTHER" id="PTHR30327:SF1">
    <property type="entry name" value="UPF0301 PROTEIN YQGE"/>
    <property type="match status" value="1"/>
</dbReference>
<evidence type="ECO:0000313" key="4">
    <source>
        <dbReference type="Proteomes" id="UP000275461"/>
    </source>
</evidence>
<reference evidence="3 4" key="1">
    <citation type="submission" date="2018-10" db="EMBL/GenBank/DDBJ databases">
        <title>Genomic Encyclopedia of Type Strains, Phase IV (KMG-IV): sequencing the most valuable type-strain genomes for metagenomic binning, comparative biology and taxonomic classification.</title>
        <authorList>
            <person name="Goeker M."/>
        </authorList>
    </citation>
    <scope>NUCLEOTIDE SEQUENCE [LARGE SCALE GENOMIC DNA]</scope>
    <source>
        <strain evidence="3 4">DSM 12769</strain>
    </source>
</reference>
<dbReference type="GO" id="GO:0005829">
    <property type="term" value="C:cytosol"/>
    <property type="evidence" value="ECO:0007669"/>
    <property type="project" value="TreeGrafter"/>
</dbReference>
<protein>
    <recommendedName>
        <fullName evidence="2">UPF0301 protein DFR31_1334</fullName>
    </recommendedName>
</protein>